<keyword evidence="1 6" id="KW-0963">Cytoplasm</keyword>
<name>A0A9W6JIQ9_9HYPH</name>
<evidence type="ECO:0000313" key="10">
    <source>
        <dbReference type="EMBL" id="GLK76565.1"/>
    </source>
</evidence>
<evidence type="ECO:0000256" key="6">
    <source>
        <dbReference type="HAMAP-Rule" id="MF_01877"/>
    </source>
</evidence>
<reference evidence="10" key="1">
    <citation type="journal article" date="2014" name="Int. J. Syst. Evol. Microbiol.">
        <title>Complete genome sequence of Corynebacterium casei LMG S-19264T (=DSM 44701T), isolated from a smear-ripened cheese.</title>
        <authorList>
            <consortium name="US DOE Joint Genome Institute (JGI-PGF)"/>
            <person name="Walter F."/>
            <person name="Albersmeier A."/>
            <person name="Kalinowski J."/>
            <person name="Ruckert C."/>
        </authorList>
    </citation>
    <scope>NUCLEOTIDE SEQUENCE</scope>
    <source>
        <strain evidence="10">VKM B-2555</strain>
    </source>
</reference>
<dbReference type="FunFam" id="3.40.1010.10:FF:000007">
    <property type="entry name" value="Ribosomal RNA small subunit methyltransferase I"/>
    <property type="match status" value="1"/>
</dbReference>
<keyword evidence="11" id="KW-1185">Reference proteome</keyword>
<dbReference type="GO" id="GO:0070677">
    <property type="term" value="F:rRNA (cytosine-2'-O-)-methyltransferase activity"/>
    <property type="evidence" value="ECO:0007669"/>
    <property type="project" value="UniProtKB-UniRule"/>
</dbReference>
<dbReference type="PROSITE" id="PS01296">
    <property type="entry name" value="RSMI"/>
    <property type="match status" value="1"/>
</dbReference>
<evidence type="ECO:0000256" key="4">
    <source>
        <dbReference type="ARBA" id="ARBA00022679"/>
    </source>
</evidence>
<dbReference type="EMBL" id="BSFK01000009">
    <property type="protein sequence ID" value="GLK76565.1"/>
    <property type="molecule type" value="Genomic_DNA"/>
</dbReference>
<dbReference type="Proteomes" id="UP001143364">
    <property type="component" value="Unassembled WGS sequence"/>
</dbReference>
<dbReference type="PIRSF" id="PIRSF005917">
    <property type="entry name" value="MTase_YraL"/>
    <property type="match status" value="1"/>
</dbReference>
<dbReference type="Pfam" id="PF23016">
    <property type="entry name" value="RsmI_C"/>
    <property type="match status" value="1"/>
</dbReference>
<dbReference type="InterPro" id="IPR053910">
    <property type="entry name" value="RsmI_HTH"/>
</dbReference>
<feature type="domain" description="RsmI HTH" evidence="9">
    <location>
        <begin position="263"/>
        <end position="305"/>
    </location>
</feature>
<evidence type="ECO:0000256" key="1">
    <source>
        <dbReference type="ARBA" id="ARBA00022490"/>
    </source>
</evidence>
<dbReference type="InterPro" id="IPR000878">
    <property type="entry name" value="4pyrrol_Mease"/>
</dbReference>
<keyword evidence="2 6" id="KW-0698">rRNA processing</keyword>
<dbReference type="HAMAP" id="MF_01877">
    <property type="entry name" value="16SrRNA_methyltr_I"/>
    <property type="match status" value="1"/>
</dbReference>
<evidence type="ECO:0000313" key="11">
    <source>
        <dbReference type="Proteomes" id="UP001143364"/>
    </source>
</evidence>
<evidence type="ECO:0000259" key="9">
    <source>
        <dbReference type="Pfam" id="PF23016"/>
    </source>
</evidence>
<organism evidence="10 11">
    <name type="scientific">Methylopila jiangsuensis</name>
    <dbReference type="NCBI Taxonomy" id="586230"/>
    <lineage>
        <taxon>Bacteria</taxon>
        <taxon>Pseudomonadati</taxon>
        <taxon>Pseudomonadota</taxon>
        <taxon>Alphaproteobacteria</taxon>
        <taxon>Hyphomicrobiales</taxon>
        <taxon>Methylopilaceae</taxon>
        <taxon>Methylopila</taxon>
    </lineage>
</organism>
<comment type="similarity">
    <text evidence="6">Belongs to the methyltransferase superfamily. RsmI family.</text>
</comment>
<comment type="function">
    <text evidence="6">Catalyzes the 2'-O-methylation of the ribose of cytidine 1402 (C1402) in 16S rRNA.</text>
</comment>
<gene>
    <name evidence="6 10" type="primary">rsmI</name>
    <name evidence="10" type="ORF">GCM10008171_18190</name>
</gene>
<dbReference type="FunFam" id="3.30.950.10:FF:000002">
    <property type="entry name" value="Ribosomal RNA small subunit methyltransferase I"/>
    <property type="match status" value="1"/>
</dbReference>
<dbReference type="PANTHER" id="PTHR46111:SF1">
    <property type="entry name" value="RIBOSOMAL RNA SMALL SUBUNIT METHYLTRANSFERASE I"/>
    <property type="match status" value="1"/>
</dbReference>
<dbReference type="AlphaFoldDB" id="A0A9W6JIQ9"/>
<dbReference type="PANTHER" id="PTHR46111">
    <property type="entry name" value="RIBOSOMAL RNA SMALL SUBUNIT METHYLTRANSFERASE I"/>
    <property type="match status" value="1"/>
</dbReference>
<evidence type="ECO:0000256" key="5">
    <source>
        <dbReference type="ARBA" id="ARBA00022691"/>
    </source>
</evidence>
<dbReference type="InterPro" id="IPR014777">
    <property type="entry name" value="4pyrrole_Mease_sub1"/>
</dbReference>
<evidence type="ECO:0000256" key="7">
    <source>
        <dbReference type="SAM" id="MobiDB-lite"/>
    </source>
</evidence>
<comment type="catalytic activity">
    <reaction evidence="6">
        <text>cytidine(1402) in 16S rRNA + S-adenosyl-L-methionine = 2'-O-methylcytidine(1402) in 16S rRNA + S-adenosyl-L-homocysteine + H(+)</text>
        <dbReference type="Rhea" id="RHEA:42924"/>
        <dbReference type="Rhea" id="RHEA-COMP:10285"/>
        <dbReference type="Rhea" id="RHEA-COMP:10286"/>
        <dbReference type="ChEBI" id="CHEBI:15378"/>
        <dbReference type="ChEBI" id="CHEBI:57856"/>
        <dbReference type="ChEBI" id="CHEBI:59789"/>
        <dbReference type="ChEBI" id="CHEBI:74495"/>
        <dbReference type="ChEBI" id="CHEBI:82748"/>
        <dbReference type="EC" id="2.1.1.198"/>
    </reaction>
</comment>
<evidence type="ECO:0000259" key="8">
    <source>
        <dbReference type="Pfam" id="PF00590"/>
    </source>
</evidence>
<evidence type="ECO:0000256" key="2">
    <source>
        <dbReference type="ARBA" id="ARBA00022552"/>
    </source>
</evidence>
<dbReference type="RefSeq" id="WP_271204437.1">
    <property type="nucleotide sequence ID" value="NZ_BSFK01000009.1"/>
</dbReference>
<keyword evidence="3 6" id="KW-0489">Methyltransferase</keyword>
<dbReference type="Pfam" id="PF00590">
    <property type="entry name" value="TP_methylase"/>
    <property type="match status" value="1"/>
</dbReference>
<dbReference type="InterPro" id="IPR018063">
    <property type="entry name" value="SAM_MeTrfase_RsmI_CS"/>
</dbReference>
<dbReference type="InterPro" id="IPR035996">
    <property type="entry name" value="4pyrrol_Methylase_sf"/>
</dbReference>
<dbReference type="GO" id="GO:0005737">
    <property type="term" value="C:cytoplasm"/>
    <property type="evidence" value="ECO:0007669"/>
    <property type="project" value="UniProtKB-SubCell"/>
</dbReference>
<keyword evidence="4 6" id="KW-0808">Transferase</keyword>
<dbReference type="NCBIfam" id="TIGR00096">
    <property type="entry name" value="16S rRNA (cytidine(1402)-2'-O)-methyltransferase"/>
    <property type="match status" value="1"/>
</dbReference>
<comment type="caution">
    <text evidence="10">The sequence shown here is derived from an EMBL/GenBank/DDBJ whole genome shotgun (WGS) entry which is preliminary data.</text>
</comment>
<dbReference type="SUPFAM" id="SSF53790">
    <property type="entry name" value="Tetrapyrrole methylase"/>
    <property type="match status" value="1"/>
</dbReference>
<reference evidence="10" key="2">
    <citation type="submission" date="2023-01" db="EMBL/GenBank/DDBJ databases">
        <authorList>
            <person name="Sun Q."/>
            <person name="Evtushenko L."/>
        </authorList>
    </citation>
    <scope>NUCLEOTIDE SEQUENCE</scope>
    <source>
        <strain evidence="10">VKM B-2555</strain>
    </source>
</reference>
<sequence length="310" mass="32515">MPRPAPAEPDPDAESPPSRSFLVRGHRLSAPALAPGLHVVATPIGTLGDITLRALETLAAADAVLCEDTRVTAKLLSHYGISTRLVAYHEHNAAEMRPKIMARIEAGERLALVSDAGTPLISDPGFKLVRDLAAADLPVTHLPGASAVLTALVLAGLPTDRFFFEGFLPAKQAARRARLAELVRMPATLVMFDTGPRVAESLADLAEAFGPRPAALARELTKRFEEVRRGALTELAAALAQEPAPKGEIVLVVGPPDDEPPTSADDLDALLAAALARASVKDAVAEVSAATGLKRRDVYARALDLAKAGA</sequence>
<evidence type="ECO:0000256" key="3">
    <source>
        <dbReference type="ARBA" id="ARBA00022603"/>
    </source>
</evidence>
<feature type="region of interest" description="Disordered" evidence="7">
    <location>
        <begin position="1"/>
        <end position="20"/>
    </location>
</feature>
<dbReference type="Gene3D" id="3.40.1010.10">
    <property type="entry name" value="Cobalt-precorrin-4 Transmethylase, Domain 1"/>
    <property type="match status" value="1"/>
</dbReference>
<dbReference type="EC" id="2.1.1.198" evidence="6"/>
<dbReference type="Gene3D" id="3.30.950.10">
    <property type="entry name" value="Methyltransferase, Cobalt-precorrin-4 Transmethylase, Domain 2"/>
    <property type="match status" value="1"/>
</dbReference>
<feature type="domain" description="Tetrapyrrole methylase" evidence="8">
    <location>
        <begin position="37"/>
        <end position="236"/>
    </location>
</feature>
<dbReference type="CDD" id="cd11648">
    <property type="entry name" value="RsmI"/>
    <property type="match status" value="1"/>
</dbReference>
<keyword evidence="5 6" id="KW-0949">S-adenosyl-L-methionine</keyword>
<dbReference type="InterPro" id="IPR014776">
    <property type="entry name" value="4pyrrole_Mease_sub2"/>
</dbReference>
<dbReference type="InterPro" id="IPR008189">
    <property type="entry name" value="rRNA_ssu_MeTfrase_I"/>
</dbReference>
<comment type="subcellular location">
    <subcellularLocation>
        <location evidence="6">Cytoplasm</location>
    </subcellularLocation>
</comment>
<accession>A0A9W6JIQ9</accession>
<proteinExistence type="inferred from homology"/>
<protein>
    <recommendedName>
        <fullName evidence="6">Ribosomal RNA small subunit methyltransferase I</fullName>
        <ecNumber evidence="6">2.1.1.198</ecNumber>
    </recommendedName>
    <alternativeName>
        <fullName evidence="6">16S rRNA 2'-O-ribose C1402 methyltransferase</fullName>
    </alternativeName>
    <alternativeName>
        <fullName evidence="6">rRNA (cytidine-2'-O-)-methyltransferase RsmI</fullName>
    </alternativeName>
</protein>